<evidence type="ECO:0000313" key="2">
    <source>
        <dbReference type="EMBL" id="MFC6020100.1"/>
    </source>
</evidence>
<dbReference type="InterPro" id="IPR010640">
    <property type="entry name" value="Low_temperature_requirement_A"/>
</dbReference>
<comment type="caution">
    <text evidence="2">The sequence shown here is derived from an EMBL/GenBank/DDBJ whole genome shotgun (WGS) entry which is preliminary data.</text>
</comment>
<sequence>MWFSAARRWTRSRISDATWSERHSLIMLIALGETIISIGTSRGFSDEHPITWSVLGGSALGFVVVAFLWWAYFDIASPAAPTPVFELVPQGGIGLACEPAEQHADADTRGVPPIPRRAPVEHRTIHHIRRPLAHTAP</sequence>
<keyword evidence="1" id="KW-0472">Membrane</keyword>
<name>A0ABW1KET1_9ACTN</name>
<feature type="transmembrane region" description="Helical" evidence="1">
    <location>
        <begin position="50"/>
        <end position="72"/>
    </location>
</feature>
<feature type="transmembrane region" description="Helical" evidence="1">
    <location>
        <begin position="25"/>
        <end position="44"/>
    </location>
</feature>
<accession>A0ABW1KET1</accession>
<dbReference type="RefSeq" id="WP_377426853.1">
    <property type="nucleotide sequence ID" value="NZ_JBHSPR010000029.1"/>
</dbReference>
<evidence type="ECO:0000256" key="1">
    <source>
        <dbReference type="SAM" id="Phobius"/>
    </source>
</evidence>
<organism evidence="2 3">
    <name type="scientific">Plantactinospora solaniradicis</name>
    <dbReference type="NCBI Taxonomy" id="1723736"/>
    <lineage>
        <taxon>Bacteria</taxon>
        <taxon>Bacillati</taxon>
        <taxon>Actinomycetota</taxon>
        <taxon>Actinomycetes</taxon>
        <taxon>Micromonosporales</taxon>
        <taxon>Micromonosporaceae</taxon>
        <taxon>Plantactinospora</taxon>
    </lineage>
</organism>
<evidence type="ECO:0000313" key="3">
    <source>
        <dbReference type="Proteomes" id="UP001596203"/>
    </source>
</evidence>
<gene>
    <name evidence="2" type="ORF">ACFP2T_28385</name>
</gene>
<protein>
    <submittedName>
        <fullName evidence="2">Low temperature requirement protein A</fullName>
    </submittedName>
</protein>
<dbReference type="EMBL" id="JBHSPR010000029">
    <property type="protein sequence ID" value="MFC6020100.1"/>
    <property type="molecule type" value="Genomic_DNA"/>
</dbReference>
<dbReference type="Pfam" id="PF06772">
    <property type="entry name" value="LtrA"/>
    <property type="match status" value="1"/>
</dbReference>
<keyword evidence="1" id="KW-0812">Transmembrane</keyword>
<keyword evidence="3" id="KW-1185">Reference proteome</keyword>
<reference evidence="3" key="1">
    <citation type="journal article" date="2019" name="Int. J. Syst. Evol. Microbiol.">
        <title>The Global Catalogue of Microorganisms (GCM) 10K type strain sequencing project: providing services to taxonomists for standard genome sequencing and annotation.</title>
        <authorList>
            <consortium name="The Broad Institute Genomics Platform"/>
            <consortium name="The Broad Institute Genome Sequencing Center for Infectious Disease"/>
            <person name="Wu L."/>
            <person name="Ma J."/>
        </authorList>
    </citation>
    <scope>NUCLEOTIDE SEQUENCE [LARGE SCALE GENOMIC DNA]</scope>
    <source>
        <strain evidence="3">ZS-35-S2</strain>
    </source>
</reference>
<keyword evidence="1" id="KW-1133">Transmembrane helix</keyword>
<proteinExistence type="predicted"/>
<dbReference type="Proteomes" id="UP001596203">
    <property type="component" value="Unassembled WGS sequence"/>
</dbReference>